<keyword evidence="3" id="KW-1185">Reference proteome</keyword>
<dbReference type="OrthoDB" id="9784166at2"/>
<dbReference type="Pfam" id="PF00814">
    <property type="entry name" value="TsaD"/>
    <property type="match status" value="1"/>
</dbReference>
<feature type="domain" description="Gcp-like" evidence="1">
    <location>
        <begin position="52"/>
        <end position="104"/>
    </location>
</feature>
<sequence>MLALAIHTTSPDLGLAISDFAGLTKRRVWPLGRELSTHFHGCLQEMVHPYGWAELEFIAVAQGPGGFTGTRIGVVTARTLAQQLSVPLFGVCSLAAVAAHEAGGTSQQLAVQMRSHRRDLFVAIYHPAPEGPKPQLPVQVMTPDRWQQTLAQWPHPYRLIEAEAGLGHTVSAVLELAYRRWGQGERPHWSQVLPYYGQHPVHR</sequence>
<proteinExistence type="predicted"/>
<dbReference type="GO" id="GO:0002949">
    <property type="term" value="P:tRNA threonylcarbamoyladenosine modification"/>
    <property type="evidence" value="ECO:0007669"/>
    <property type="project" value="InterPro"/>
</dbReference>
<dbReference type="InterPro" id="IPR000905">
    <property type="entry name" value="Gcp-like_dom"/>
</dbReference>
<organism evidence="2 3">
    <name type="scientific">Halomicronema hongdechloris C2206</name>
    <dbReference type="NCBI Taxonomy" id="1641165"/>
    <lineage>
        <taxon>Bacteria</taxon>
        <taxon>Bacillati</taxon>
        <taxon>Cyanobacteriota</taxon>
        <taxon>Cyanophyceae</taxon>
        <taxon>Nodosilineales</taxon>
        <taxon>Nodosilineaceae</taxon>
        <taxon>Halomicronema</taxon>
    </lineage>
</organism>
<dbReference type="EMBL" id="CP021983">
    <property type="protein sequence ID" value="ASC73085.1"/>
    <property type="molecule type" value="Genomic_DNA"/>
</dbReference>
<dbReference type="InterPro" id="IPR043129">
    <property type="entry name" value="ATPase_NBD"/>
</dbReference>
<dbReference type="InterPro" id="IPR022496">
    <property type="entry name" value="T6A_TsaB"/>
</dbReference>
<protein>
    <submittedName>
        <fullName evidence="2">tRNA threonylcarbamoyladenosine biosynthesis protein TsaB</fullName>
    </submittedName>
</protein>
<name>A0A1Z3HS13_9CYAN</name>
<evidence type="ECO:0000313" key="2">
    <source>
        <dbReference type="EMBL" id="ASC73085.1"/>
    </source>
</evidence>
<reference evidence="2 3" key="1">
    <citation type="journal article" date="2016" name="Biochim. Biophys. Acta">
        <title>Characterization of red-shifted phycobilisomes isolated from the chlorophyll f-containing cyanobacterium Halomicronema hongdechloris.</title>
        <authorList>
            <person name="Li Y."/>
            <person name="Lin Y."/>
            <person name="Garvey C.J."/>
            <person name="Birch D."/>
            <person name="Corkery R.W."/>
            <person name="Loughlin P.C."/>
            <person name="Scheer H."/>
            <person name="Willows R.D."/>
            <person name="Chen M."/>
        </authorList>
    </citation>
    <scope>NUCLEOTIDE SEQUENCE [LARGE SCALE GENOMIC DNA]</scope>
    <source>
        <strain evidence="2 3">C2206</strain>
    </source>
</reference>
<evidence type="ECO:0000259" key="1">
    <source>
        <dbReference type="Pfam" id="PF00814"/>
    </source>
</evidence>
<dbReference type="NCBIfam" id="TIGR03725">
    <property type="entry name" value="T6A_YeaZ"/>
    <property type="match status" value="1"/>
</dbReference>
<gene>
    <name evidence="2" type="primary">tsaB</name>
    <name evidence="2" type="ORF">XM38_040470</name>
</gene>
<dbReference type="RefSeq" id="WP_088430768.1">
    <property type="nucleotide sequence ID" value="NZ_CP021983.2"/>
</dbReference>
<dbReference type="KEGG" id="hhg:XM38_040470"/>
<dbReference type="SUPFAM" id="SSF53067">
    <property type="entry name" value="Actin-like ATPase domain"/>
    <property type="match status" value="1"/>
</dbReference>
<evidence type="ECO:0000313" key="3">
    <source>
        <dbReference type="Proteomes" id="UP000191901"/>
    </source>
</evidence>
<dbReference type="Gene3D" id="3.30.420.40">
    <property type="match status" value="1"/>
</dbReference>
<dbReference type="Proteomes" id="UP000191901">
    <property type="component" value="Chromosome"/>
</dbReference>
<dbReference type="AlphaFoldDB" id="A0A1Z3HS13"/>
<accession>A0A1Z3HS13</accession>